<sequence>MSNSIMVLGNSGQGKSTSYLPNAEIGIEGLDPKETFLINVRNKPLPARGWSNMYKLHHPKENPDGNMICTANYETIKAYLQNIPKKMPHIKNILIDDANYLMSGEFMQKSNEAGFQKYTVMAKNFYEIIDLGTALPDNINFIVIAHTEVVDGTYGIKTIGKLLSEKIKLEGLVTFTLFTTIKVGYEGGTEYGFITNSTRDENGVVIPAKTPAGCFNELVIKNDLGYVVKEIEKYNKGE</sequence>
<dbReference type="EMBL" id="BK016121">
    <property type="protein sequence ID" value="DAF96784.1"/>
    <property type="molecule type" value="Genomic_DNA"/>
</dbReference>
<reference evidence="1" key="1">
    <citation type="journal article" date="2021" name="Proc. Natl. Acad. Sci. U.S.A.">
        <title>A Catalog of Tens of Thousands of Viruses from Human Metagenomes Reveals Hidden Associations with Chronic Diseases.</title>
        <authorList>
            <person name="Tisza M.J."/>
            <person name="Buck C.B."/>
        </authorList>
    </citation>
    <scope>NUCLEOTIDE SEQUENCE</scope>
    <source>
        <strain evidence="1">CtQyH19</strain>
    </source>
</reference>
<accession>A0A8S5UQL2</accession>
<protein>
    <submittedName>
        <fullName evidence="1">AAA domain protein</fullName>
    </submittedName>
</protein>
<organism evidence="1">
    <name type="scientific">Podoviridae sp. ctQyH19</name>
    <dbReference type="NCBI Taxonomy" id="2825249"/>
    <lineage>
        <taxon>Viruses</taxon>
        <taxon>Duplodnaviria</taxon>
        <taxon>Heunggongvirae</taxon>
        <taxon>Uroviricota</taxon>
        <taxon>Caudoviricetes</taxon>
    </lineage>
</organism>
<proteinExistence type="predicted"/>
<name>A0A8S5UQL2_9CAUD</name>
<evidence type="ECO:0000313" key="1">
    <source>
        <dbReference type="EMBL" id="DAF96784.1"/>
    </source>
</evidence>